<dbReference type="OrthoDB" id="9814325at2"/>
<dbReference type="Proteomes" id="UP000467240">
    <property type="component" value="Unassembled WGS sequence"/>
</dbReference>
<accession>A0A7J5BSM3</accession>
<gene>
    <name evidence="3" type="ORF">F8O01_08660</name>
</gene>
<dbReference type="SUPFAM" id="SSF53300">
    <property type="entry name" value="vWA-like"/>
    <property type="match status" value="1"/>
</dbReference>
<evidence type="ECO:0000313" key="4">
    <source>
        <dbReference type="Proteomes" id="UP000467240"/>
    </source>
</evidence>
<proteinExistence type="predicted"/>
<dbReference type="Gene3D" id="3.40.50.410">
    <property type="entry name" value="von Willebrand factor, type A domain"/>
    <property type="match status" value="1"/>
</dbReference>
<keyword evidence="4" id="KW-1185">Reference proteome</keyword>
<dbReference type="PANTHER" id="PTHR37947:SF1">
    <property type="entry name" value="BLL2462 PROTEIN"/>
    <property type="match status" value="1"/>
</dbReference>
<feature type="transmembrane region" description="Helical" evidence="1">
    <location>
        <begin position="296"/>
        <end position="320"/>
    </location>
</feature>
<dbReference type="InterPro" id="IPR036465">
    <property type="entry name" value="vWFA_dom_sf"/>
</dbReference>
<keyword evidence="1" id="KW-0472">Membrane</keyword>
<dbReference type="Pfam" id="PF13519">
    <property type="entry name" value="VWA_2"/>
    <property type="match status" value="1"/>
</dbReference>
<protein>
    <submittedName>
        <fullName evidence="3">VWA domain-containing protein</fullName>
    </submittedName>
</protein>
<dbReference type="PROSITE" id="PS50234">
    <property type="entry name" value="VWFA"/>
    <property type="match status" value="1"/>
</dbReference>
<keyword evidence="1" id="KW-0812">Transmembrane</keyword>
<sequence length="330" mass="35401">MTWNPILPVWAVVIIVLALGALCVVTLVRAPDRARRRDWAVRAFVVLLLGIACLRPGIGTSSAATATNDVDVFFVVDTTASMNAEDWDGAPRLDGVRGDVMALAEAHAGARFSLLTFDSEAQLRVPLTTDVSALQSAVTTLRPEITGYSSGSSISAANELLEETLERAADAKPERARVVYYLGDGEQTAREDPESFASSAELLQGGAVLGYGTDQGGPMRETLSGFATTEPTYIVDRSTGSDAISRIDEPALETIASQLGVGYQHRTPATAVQAAAVDPTVLETETGNDVERAFDLYWIFVILIFLLLLREVWVLTRAIIELSESRGARA</sequence>
<feature type="transmembrane region" description="Helical" evidence="1">
    <location>
        <begin position="39"/>
        <end position="58"/>
    </location>
</feature>
<evidence type="ECO:0000259" key="2">
    <source>
        <dbReference type="PROSITE" id="PS50234"/>
    </source>
</evidence>
<dbReference type="EMBL" id="WBJZ01000009">
    <property type="protein sequence ID" value="KAB1657304.1"/>
    <property type="molecule type" value="Genomic_DNA"/>
</dbReference>
<feature type="domain" description="VWFA" evidence="2">
    <location>
        <begin position="71"/>
        <end position="259"/>
    </location>
</feature>
<name>A0A7J5BSM3_9MICO</name>
<keyword evidence="1" id="KW-1133">Transmembrane helix</keyword>
<organism evidence="3 4">
    <name type="scientific">Pseudoclavibacter chungangensis</name>
    <dbReference type="NCBI Taxonomy" id="587635"/>
    <lineage>
        <taxon>Bacteria</taxon>
        <taxon>Bacillati</taxon>
        <taxon>Actinomycetota</taxon>
        <taxon>Actinomycetes</taxon>
        <taxon>Micrococcales</taxon>
        <taxon>Microbacteriaceae</taxon>
        <taxon>Pseudoclavibacter</taxon>
    </lineage>
</organism>
<dbReference type="RefSeq" id="WP_158040469.1">
    <property type="nucleotide sequence ID" value="NZ_JACCFV010000001.1"/>
</dbReference>
<dbReference type="PANTHER" id="PTHR37947">
    <property type="entry name" value="BLL2462 PROTEIN"/>
    <property type="match status" value="1"/>
</dbReference>
<feature type="transmembrane region" description="Helical" evidence="1">
    <location>
        <begin position="6"/>
        <end position="27"/>
    </location>
</feature>
<dbReference type="CDD" id="cd00198">
    <property type="entry name" value="vWFA"/>
    <property type="match status" value="1"/>
</dbReference>
<comment type="caution">
    <text evidence="3">The sequence shown here is derived from an EMBL/GenBank/DDBJ whole genome shotgun (WGS) entry which is preliminary data.</text>
</comment>
<dbReference type="AlphaFoldDB" id="A0A7J5BSM3"/>
<evidence type="ECO:0000256" key="1">
    <source>
        <dbReference type="SAM" id="Phobius"/>
    </source>
</evidence>
<dbReference type="InterPro" id="IPR002035">
    <property type="entry name" value="VWF_A"/>
</dbReference>
<reference evidence="3 4" key="1">
    <citation type="submission" date="2019-09" db="EMBL/GenBank/DDBJ databases">
        <title>Phylogeny of genus Pseudoclavibacter and closely related genus.</title>
        <authorList>
            <person name="Li Y."/>
        </authorList>
    </citation>
    <scope>NUCLEOTIDE SEQUENCE [LARGE SCALE GENOMIC DNA]</scope>
    <source>
        <strain evidence="3 4">DSM 23821</strain>
    </source>
</reference>
<evidence type="ECO:0000313" key="3">
    <source>
        <dbReference type="EMBL" id="KAB1657304.1"/>
    </source>
</evidence>
<dbReference type="SMART" id="SM00327">
    <property type="entry name" value="VWA"/>
    <property type="match status" value="1"/>
</dbReference>